<dbReference type="PANTHER" id="PTHR43420">
    <property type="entry name" value="ACETYLTRANSFERASE"/>
    <property type="match status" value="1"/>
</dbReference>
<evidence type="ECO:0000256" key="2">
    <source>
        <dbReference type="ARBA" id="ARBA00023315"/>
    </source>
</evidence>
<accession>A0A6P1T2P5</accession>
<keyword evidence="1 4" id="KW-0808">Transferase</keyword>
<dbReference type="KEGG" id="amaq:GO499_12875"/>
<keyword evidence="2" id="KW-0012">Acyltransferase</keyword>
<evidence type="ECO:0000259" key="3">
    <source>
        <dbReference type="PROSITE" id="PS51186"/>
    </source>
</evidence>
<dbReference type="GO" id="GO:0016747">
    <property type="term" value="F:acyltransferase activity, transferring groups other than amino-acyl groups"/>
    <property type="evidence" value="ECO:0007669"/>
    <property type="project" value="InterPro"/>
</dbReference>
<organism evidence="4 5">
    <name type="scientific">Algicella marina</name>
    <dbReference type="NCBI Taxonomy" id="2683284"/>
    <lineage>
        <taxon>Bacteria</taxon>
        <taxon>Pseudomonadati</taxon>
        <taxon>Pseudomonadota</taxon>
        <taxon>Alphaproteobacteria</taxon>
        <taxon>Rhodobacterales</taxon>
        <taxon>Paracoccaceae</taxon>
        <taxon>Algicella</taxon>
    </lineage>
</organism>
<dbReference type="RefSeq" id="WP_161862558.1">
    <property type="nucleotide sequence ID" value="NZ_CP046620.1"/>
</dbReference>
<dbReference type="PANTHER" id="PTHR43420:SF44">
    <property type="entry name" value="ACETYLTRANSFERASE YPEA"/>
    <property type="match status" value="1"/>
</dbReference>
<evidence type="ECO:0000256" key="1">
    <source>
        <dbReference type="ARBA" id="ARBA00022679"/>
    </source>
</evidence>
<evidence type="ECO:0000313" key="5">
    <source>
        <dbReference type="Proteomes" id="UP000464495"/>
    </source>
</evidence>
<dbReference type="PROSITE" id="PS51186">
    <property type="entry name" value="GNAT"/>
    <property type="match status" value="1"/>
</dbReference>
<dbReference type="Pfam" id="PF00583">
    <property type="entry name" value="Acetyltransf_1"/>
    <property type="match status" value="1"/>
</dbReference>
<proteinExistence type="predicted"/>
<name>A0A6P1T2P5_9RHOB</name>
<dbReference type="AlphaFoldDB" id="A0A6P1T2P5"/>
<sequence length="138" mass="14952">MKPEALATLHAQSFSTTPRPWNPDEFRDMLASDGVELLTEAEAFAVVRHAGPEFELLTLAVPPAQRRQGLAARLLAKLEALACERGASDIFLEVAETNTAARALYAGAGYLQTGRREAYFRDANGRPVAALVLCKPLT</sequence>
<feature type="domain" description="N-acetyltransferase" evidence="3">
    <location>
        <begin position="1"/>
        <end position="138"/>
    </location>
</feature>
<dbReference type="Gene3D" id="3.40.630.30">
    <property type="match status" value="1"/>
</dbReference>
<dbReference type="InterPro" id="IPR050680">
    <property type="entry name" value="YpeA/RimI_acetyltransf"/>
</dbReference>
<dbReference type="EMBL" id="CP046620">
    <property type="protein sequence ID" value="QHQ36001.1"/>
    <property type="molecule type" value="Genomic_DNA"/>
</dbReference>
<dbReference type="Proteomes" id="UP000464495">
    <property type="component" value="Chromosome"/>
</dbReference>
<reference evidence="4 5" key="1">
    <citation type="submission" date="2019-12" db="EMBL/GenBank/DDBJ databases">
        <title>Complete genome sequence of Algicella marina strain 9Alg 56(T) isolated from the red alga Tichocarpus crinitus.</title>
        <authorList>
            <person name="Kim S.-G."/>
            <person name="Nedashkovskaya O.I."/>
        </authorList>
    </citation>
    <scope>NUCLEOTIDE SEQUENCE [LARGE SCALE GENOMIC DNA]</scope>
    <source>
        <strain evidence="4 5">9Alg 56</strain>
    </source>
</reference>
<dbReference type="InterPro" id="IPR000182">
    <property type="entry name" value="GNAT_dom"/>
</dbReference>
<keyword evidence="5" id="KW-1185">Reference proteome</keyword>
<dbReference type="CDD" id="cd04301">
    <property type="entry name" value="NAT_SF"/>
    <property type="match status" value="1"/>
</dbReference>
<dbReference type="SUPFAM" id="SSF55729">
    <property type="entry name" value="Acyl-CoA N-acyltransferases (Nat)"/>
    <property type="match status" value="1"/>
</dbReference>
<dbReference type="InterPro" id="IPR016181">
    <property type="entry name" value="Acyl_CoA_acyltransferase"/>
</dbReference>
<protein>
    <submittedName>
        <fullName evidence="4">GNAT family N-acetyltransferase</fullName>
    </submittedName>
</protein>
<gene>
    <name evidence="4" type="ORF">GO499_12875</name>
</gene>
<evidence type="ECO:0000313" key="4">
    <source>
        <dbReference type="EMBL" id="QHQ36001.1"/>
    </source>
</evidence>